<evidence type="ECO:0000313" key="9">
    <source>
        <dbReference type="Proteomes" id="UP000199283"/>
    </source>
</evidence>
<dbReference type="PROSITE" id="PS00392">
    <property type="entry name" value="DDC_GAD_HDC_YDC"/>
    <property type="match status" value="1"/>
</dbReference>
<keyword evidence="9" id="KW-1185">Reference proteome</keyword>
<sequence>MTGTSEGHRLDPTDWSAFEADLHRVASACVARLRAARELPWQAPPEDMAARVAITGRGMPTTDLFDRIATDIMPHATGNTHPRFWGWVHGTGTATGVAAEMVAATMNANMGGRDQGGAEVERAVIKWLHDIAGWQDGSGLMTSGTSQATILALSCARMRAFPSVRADGLAALPEMRVYIAAGGHSCVKKALEVMGHGAAAIVQVPAPMGRMDVDALRAAIAADRTAGRHPLAVVGTVGSVNLGTYDDLNALADVARDEEMWLHCDAAFGFWTRLADAPWRDLSKGIERADSVAMDFHKWMAVPYSAGAVLIRDETLHLATFRERPEYLAAGADGLAGGDWWATDYGLELSRSFSALKVWATVEGLGMDALGAQITDNCRQAAHMGDLAQASDVLDLAAPVVSNLCVIRPLQGEASALAAQLQLSGEAVFSTTIVDGTSCLRAAIVNHRTTTVDVEAAVRALESAARAA</sequence>
<dbReference type="InterPro" id="IPR015424">
    <property type="entry name" value="PyrdxlP-dep_Trfase"/>
</dbReference>
<keyword evidence="5 7" id="KW-0456">Lyase</keyword>
<comment type="cofactor">
    <cofactor evidence="1 6 7">
        <name>pyridoxal 5'-phosphate</name>
        <dbReference type="ChEBI" id="CHEBI:597326"/>
    </cofactor>
</comment>
<name>A0A1H7R2P7_9RHOB</name>
<dbReference type="OrthoDB" id="9803665at2"/>
<dbReference type="SUPFAM" id="SSF53383">
    <property type="entry name" value="PLP-dependent transferases"/>
    <property type="match status" value="1"/>
</dbReference>
<evidence type="ECO:0000313" key="8">
    <source>
        <dbReference type="EMBL" id="SEL54369.1"/>
    </source>
</evidence>
<dbReference type="PANTHER" id="PTHR11999">
    <property type="entry name" value="GROUP II PYRIDOXAL-5-PHOSPHATE DECARBOXYLASE"/>
    <property type="match status" value="1"/>
</dbReference>
<dbReference type="InterPro" id="IPR010977">
    <property type="entry name" value="Aromatic_deC"/>
</dbReference>
<dbReference type="GO" id="GO:0030170">
    <property type="term" value="F:pyridoxal phosphate binding"/>
    <property type="evidence" value="ECO:0007669"/>
    <property type="project" value="InterPro"/>
</dbReference>
<evidence type="ECO:0000256" key="5">
    <source>
        <dbReference type="ARBA" id="ARBA00023239"/>
    </source>
</evidence>
<evidence type="ECO:0000256" key="3">
    <source>
        <dbReference type="ARBA" id="ARBA00022793"/>
    </source>
</evidence>
<dbReference type="Gene3D" id="3.90.1150.10">
    <property type="entry name" value="Aspartate Aminotransferase, domain 1"/>
    <property type="match status" value="1"/>
</dbReference>
<keyword evidence="3" id="KW-0210">Decarboxylase</keyword>
<evidence type="ECO:0000256" key="7">
    <source>
        <dbReference type="RuleBase" id="RU000382"/>
    </source>
</evidence>
<keyword evidence="4 6" id="KW-0663">Pyridoxal phosphate</keyword>
<dbReference type="InterPro" id="IPR002129">
    <property type="entry name" value="PyrdxlP-dep_de-COase"/>
</dbReference>
<dbReference type="InterPro" id="IPR015421">
    <property type="entry name" value="PyrdxlP-dep_Trfase_major"/>
</dbReference>
<reference evidence="8 9" key="1">
    <citation type="submission" date="2016-10" db="EMBL/GenBank/DDBJ databases">
        <authorList>
            <person name="de Groot N.N."/>
        </authorList>
    </citation>
    <scope>NUCLEOTIDE SEQUENCE [LARGE SCALE GENOMIC DNA]</scope>
    <source>
        <strain evidence="8 9">DSM 14858</strain>
    </source>
</reference>
<dbReference type="PANTHER" id="PTHR11999:SF70">
    <property type="entry name" value="MIP05841P"/>
    <property type="match status" value="1"/>
</dbReference>
<evidence type="ECO:0000256" key="6">
    <source>
        <dbReference type="PIRSR" id="PIRSR602129-50"/>
    </source>
</evidence>
<gene>
    <name evidence="8" type="ORF">SAMN04488526_2911</name>
</gene>
<evidence type="ECO:0000256" key="1">
    <source>
        <dbReference type="ARBA" id="ARBA00001933"/>
    </source>
</evidence>
<comment type="similarity">
    <text evidence="2 7">Belongs to the group II decarboxylase family.</text>
</comment>
<organism evidence="8 9">
    <name type="scientific">Jannaschia helgolandensis</name>
    <dbReference type="NCBI Taxonomy" id="188906"/>
    <lineage>
        <taxon>Bacteria</taxon>
        <taxon>Pseudomonadati</taxon>
        <taxon>Pseudomonadota</taxon>
        <taxon>Alphaproteobacteria</taxon>
        <taxon>Rhodobacterales</taxon>
        <taxon>Roseobacteraceae</taxon>
        <taxon>Jannaschia</taxon>
    </lineage>
</organism>
<evidence type="ECO:0000256" key="4">
    <source>
        <dbReference type="ARBA" id="ARBA00022898"/>
    </source>
</evidence>
<dbReference type="Proteomes" id="UP000199283">
    <property type="component" value="Unassembled WGS sequence"/>
</dbReference>
<accession>A0A1H7R2P7</accession>
<protein>
    <submittedName>
        <fullName evidence="8">Glutamate or tyrosine decarboxylase</fullName>
    </submittedName>
</protein>
<dbReference type="STRING" id="188906.SAMN04488526_2911"/>
<dbReference type="GO" id="GO:0019752">
    <property type="term" value="P:carboxylic acid metabolic process"/>
    <property type="evidence" value="ECO:0007669"/>
    <property type="project" value="InterPro"/>
</dbReference>
<dbReference type="EMBL" id="FNZQ01000006">
    <property type="protein sequence ID" value="SEL54369.1"/>
    <property type="molecule type" value="Genomic_DNA"/>
</dbReference>
<dbReference type="GO" id="GO:0016831">
    <property type="term" value="F:carboxy-lyase activity"/>
    <property type="evidence" value="ECO:0007669"/>
    <property type="project" value="UniProtKB-KW"/>
</dbReference>
<feature type="modified residue" description="N6-(pyridoxal phosphate)lysine" evidence="6">
    <location>
        <position position="298"/>
    </location>
</feature>
<dbReference type="RefSeq" id="WP_092763986.1">
    <property type="nucleotide sequence ID" value="NZ_FNZQ01000006.1"/>
</dbReference>
<dbReference type="InterPro" id="IPR015422">
    <property type="entry name" value="PyrdxlP-dep_Trfase_small"/>
</dbReference>
<dbReference type="Pfam" id="PF00282">
    <property type="entry name" value="Pyridoxal_deC"/>
    <property type="match status" value="1"/>
</dbReference>
<evidence type="ECO:0000256" key="2">
    <source>
        <dbReference type="ARBA" id="ARBA00009533"/>
    </source>
</evidence>
<dbReference type="Gene3D" id="3.40.640.10">
    <property type="entry name" value="Type I PLP-dependent aspartate aminotransferase-like (Major domain)"/>
    <property type="match status" value="1"/>
</dbReference>
<dbReference type="InterPro" id="IPR021115">
    <property type="entry name" value="Pyridoxal-P_BS"/>
</dbReference>
<proteinExistence type="inferred from homology"/>
<dbReference type="Gene3D" id="3.90.1150.170">
    <property type="match status" value="1"/>
</dbReference>
<dbReference type="AlphaFoldDB" id="A0A1H7R2P7"/>